<evidence type="ECO:0008006" key="3">
    <source>
        <dbReference type="Google" id="ProtNLM"/>
    </source>
</evidence>
<dbReference type="PROSITE" id="PS51257">
    <property type="entry name" value="PROKAR_LIPOPROTEIN"/>
    <property type="match status" value="1"/>
</dbReference>
<protein>
    <recommendedName>
        <fullName evidence="3">Lipoprotein</fullName>
    </recommendedName>
</protein>
<sequence length="148" mass="16543">MKRLAVLAVAVSMLTGCATLERLEKEFSGAEMSTPVYAQADTNRNLRVAPGVGVAYVRENRQVNSGRYAAAEKYAQEQRRQWDEAMAADRERAENRKVTSTPEETCTAAAEIGEMQIISRAMESGDFSIARKVNKQTIYKDCMEKLKK</sequence>
<dbReference type="EMBL" id="KJ025957">
    <property type="protein sequence ID" value="AHY25297.1"/>
    <property type="molecule type" value="Genomic_DNA"/>
</dbReference>
<evidence type="ECO:0000313" key="2">
    <source>
        <dbReference type="Proteomes" id="UP000024445"/>
    </source>
</evidence>
<dbReference type="Proteomes" id="UP000024445">
    <property type="component" value="Segment"/>
</dbReference>
<organism evidence="1 2">
    <name type="scientific">Serratia phage PS2</name>
    <dbReference type="NCBI Taxonomy" id="1481112"/>
    <lineage>
        <taxon>Viruses</taxon>
        <taxon>Duplodnaviria</taxon>
        <taxon>Heunggongvirae</taxon>
        <taxon>Uroviricota</taxon>
        <taxon>Caudoviricetes</taxon>
        <taxon>Muldoonvirus</taxon>
        <taxon>Muldoonvirus PS2</taxon>
    </lineage>
</organism>
<proteinExistence type="predicted"/>
<accession>A0A023W6D8</accession>
<name>A0A023W6D8_9CAUD</name>
<dbReference type="KEGG" id="vg:19484935"/>
<dbReference type="RefSeq" id="YP_009030094.1">
    <property type="nucleotide sequence ID" value="NC_024121.1"/>
</dbReference>
<keyword evidence="2" id="KW-1185">Reference proteome</keyword>
<reference evidence="1 2" key="1">
    <citation type="submission" date="2014-01" db="EMBL/GenBank/DDBJ databases">
        <authorList>
            <person name="Zhang G."/>
            <person name="Jin J."/>
            <person name="Li Z.J."/>
            <person name="Wang S.W."/>
            <person name="Chen S.J."/>
            <person name="Wang S.M."/>
            <person name="Wang X.T."/>
            <person name="Li Y.H."/>
            <person name="Wang J."/>
            <person name="Yang C.K."/>
            <person name="Wang L."/>
        </authorList>
    </citation>
    <scope>NUCLEOTIDE SEQUENCE [LARGE SCALE GENOMIC DNA]</scope>
</reference>
<evidence type="ECO:0000313" key="1">
    <source>
        <dbReference type="EMBL" id="AHY25297.1"/>
    </source>
</evidence>
<dbReference type="GeneID" id="19484935"/>
<gene>
    <name evidence="1" type="ORF">PS2_047</name>
</gene>